<evidence type="ECO:0000313" key="1">
    <source>
        <dbReference type="EMBL" id="AIF82316.1"/>
    </source>
</evidence>
<name>A0A075MLH8_9ARCH</name>
<dbReference type="AlphaFoldDB" id="A0A075MLH8"/>
<dbReference type="STRING" id="1459636.NTE_00234"/>
<dbReference type="RefSeq" id="WP_148699326.1">
    <property type="nucleotide sequence ID" value="NZ_CP007174.1"/>
</dbReference>
<proteinExistence type="predicted"/>
<dbReference type="Proteomes" id="UP000028194">
    <property type="component" value="Chromosome"/>
</dbReference>
<accession>A0A075MLH8</accession>
<organism evidence="1 2">
    <name type="scientific">Candidatus Nitrososphaera evergladensis SR1</name>
    <dbReference type="NCBI Taxonomy" id="1459636"/>
    <lineage>
        <taxon>Archaea</taxon>
        <taxon>Nitrososphaerota</taxon>
        <taxon>Nitrososphaeria</taxon>
        <taxon>Nitrososphaerales</taxon>
        <taxon>Nitrososphaeraceae</taxon>
        <taxon>Nitrososphaera</taxon>
    </lineage>
</organism>
<evidence type="ECO:0000313" key="2">
    <source>
        <dbReference type="Proteomes" id="UP000028194"/>
    </source>
</evidence>
<dbReference type="EMBL" id="CP007174">
    <property type="protein sequence ID" value="AIF82316.1"/>
    <property type="molecule type" value="Genomic_DNA"/>
</dbReference>
<gene>
    <name evidence="1" type="ORF">NTE_00234</name>
</gene>
<dbReference type="OrthoDB" id="10001at2157"/>
<dbReference type="HOGENOM" id="CLU_2067694_0_0_2"/>
<keyword evidence="2" id="KW-1185">Reference proteome</keyword>
<reference evidence="1 2" key="1">
    <citation type="journal article" date="2014" name="PLoS ONE">
        <title>Genome Sequence of Candidatus Nitrososphaera evergladensis from Group I.1b Enriched from Everglades Soil Reveals Novel Genomic Features of the Ammonia-Oxidizing Archaea.</title>
        <authorList>
            <person name="Zhalnina K.V."/>
            <person name="Dias R."/>
            <person name="Leonard M.T."/>
            <person name="Dorr de Quadros P."/>
            <person name="Camargo F.A."/>
            <person name="Drew J.C."/>
            <person name="Farmerie W.G."/>
            <person name="Daroub S.H."/>
            <person name="Triplett E.W."/>
        </authorList>
    </citation>
    <scope>NUCLEOTIDE SEQUENCE [LARGE SCALE GENOMIC DNA]</scope>
    <source>
        <strain evidence="1 2">SR1</strain>
    </source>
</reference>
<dbReference type="KEGG" id="nev:NTE_00234"/>
<dbReference type="GeneID" id="41596152"/>
<protein>
    <submittedName>
        <fullName evidence="1">Uncharacterized protein</fullName>
    </submittedName>
</protein>
<sequence length="118" mass="13620">MMLAENDGIIIKDWREFWMGHKGSIEAVYTVNKGLPEDVIERMRSAYAKAAEKYLITSKNHDHSFDKLREETNKRFLQISGFSDKQIQDIVKEHGDLGTISDEKYRSSSPAITNKLWA</sequence>
<dbReference type="eggNOG" id="arCOG01245">
    <property type="taxonomic scope" value="Archaea"/>
</dbReference>